<dbReference type="Proteomes" id="UP001179952">
    <property type="component" value="Unassembled WGS sequence"/>
</dbReference>
<feature type="compositionally biased region" description="Low complexity" evidence="3">
    <location>
        <begin position="42"/>
        <end position="56"/>
    </location>
</feature>
<dbReference type="InterPro" id="IPR036529">
    <property type="entry name" value="KIX_dom_sf"/>
</dbReference>
<name>A0AAV9B1Z4_ACOGR</name>
<evidence type="ECO:0000313" key="6">
    <source>
        <dbReference type="Proteomes" id="UP001179952"/>
    </source>
</evidence>
<gene>
    <name evidence="5" type="ORF">QJS04_geneDACA004287</name>
</gene>
<reference evidence="5" key="2">
    <citation type="submission" date="2023-06" db="EMBL/GenBank/DDBJ databases">
        <authorList>
            <person name="Ma L."/>
            <person name="Liu K.-W."/>
            <person name="Li Z."/>
            <person name="Hsiao Y.-Y."/>
            <person name="Qi Y."/>
            <person name="Fu T."/>
            <person name="Tang G."/>
            <person name="Zhang D."/>
            <person name="Sun W.-H."/>
            <person name="Liu D.-K."/>
            <person name="Li Y."/>
            <person name="Chen G.-Z."/>
            <person name="Liu X.-D."/>
            <person name="Liao X.-Y."/>
            <person name="Jiang Y.-T."/>
            <person name="Yu X."/>
            <person name="Hao Y."/>
            <person name="Huang J."/>
            <person name="Zhao X.-W."/>
            <person name="Ke S."/>
            <person name="Chen Y.-Y."/>
            <person name="Wu W.-L."/>
            <person name="Hsu J.-L."/>
            <person name="Lin Y.-F."/>
            <person name="Huang M.-D."/>
            <person name="Li C.-Y."/>
            <person name="Huang L."/>
            <person name="Wang Z.-W."/>
            <person name="Zhao X."/>
            <person name="Zhong W.-Y."/>
            <person name="Peng D.-H."/>
            <person name="Ahmad S."/>
            <person name="Lan S."/>
            <person name="Zhang J.-S."/>
            <person name="Tsai W.-C."/>
            <person name="Van De Peer Y."/>
            <person name="Liu Z.-J."/>
        </authorList>
    </citation>
    <scope>NUCLEOTIDE SEQUENCE</scope>
    <source>
        <strain evidence="5">SCP</strain>
        <tissue evidence="5">Leaves</tissue>
    </source>
</reference>
<keyword evidence="2" id="KW-0539">Nucleus</keyword>
<proteinExistence type="predicted"/>
<keyword evidence="6" id="KW-1185">Reference proteome</keyword>
<evidence type="ECO:0000256" key="2">
    <source>
        <dbReference type="ARBA" id="ARBA00023242"/>
    </source>
</evidence>
<dbReference type="InterPro" id="IPR036546">
    <property type="entry name" value="MED15_KIX"/>
</dbReference>
<protein>
    <submittedName>
        <fullName evidence="5">Mediator of RNA polymerase II transcription subunit 15a</fullName>
    </submittedName>
</protein>
<feature type="domain" description="Mediator complex subunit 15 KIX" evidence="4">
    <location>
        <begin position="4"/>
        <end position="41"/>
    </location>
</feature>
<dbReference type="GO" id="GO:0005634">
    <property type="term" value="C:nucleus"/>
    <property type="evidence" value="ECO:0007669"/>
    <property type="project" value="UniProtKB-SubCell"/>
</dbReference>
<dbReference type="GO" id="GO:0003712">
    <property type="term" value="F:transcription coregulator activity"/>
    <property type="evidence" value="ECO:0007669"/>
    <property type="project" value="InterPro"/>
</dbReference>
<sequence>MPMFKTLKSLMPINGPEGMIEIKKIAVRFEEKIYVAATSQKNPGGANPLPPNAGSGSQNLPDLGIPSANPEYSHMCNIELEGSGVRRIKLERDCFKLVADMIVMRL</sequence>
<dbReference type="EMBL" id="JAUJYN010000005">
    <property type="protein sequence ID" value="KAK1270037.1"/>
    <property type="molecule type" value="Genomic_DNA"/>
</dbReference>
<reference evidence="5" key="1">
    <citation type="journal article" date="2023" name="Nat. Commun.">
        <title>Diploid and tetraploid genomes of Acorus and the evolution of monocots.</title>
        <authorList>
            <person name="Ma L."/>
            <person name="Liu K.W."/>
            <person name="Li Z."/>
            <person name="Hsiao Y.Y."/>
            <person name="Qi Y."/>
            <person name="Fu T."/>
            <person name="Tang G.D."/>
            <person name="Zhang D."/>
            <person name="Sun W.H."/>
            <person name="Liu D.K."/>
            <person name="Li Y."/>
            <person name="Chen G.Z."/>
            <person name="Liu X.D."/>
            <person name="Liao X.Y."/>
            <person name="Jiang Y.T."/>
            <person name="Yu X."/>
            <person name="Hao Y."/>
            <person name="Huang J."/>
            <person name="Zhao X.W."/>
            <person name="Ke S."/>
            <person name="Chen Y.Y."/>
            <person name="Wu W.L."/>
            <person name="Hsu J.L."/>
            <person name="Lin Y.F."/>
            <person name="Huang M.D."/>
            <person name="Li C.Y."/>
            <person name="Huang L."/>
            <person name="Wang Z.W."/>
            <person name="Zhao X."/>
            <person name="Zhong W.Y."/>
            <person name="Peng D.H."/>
            <person name="Ahmad S."/>
            <person name="Lan S."/>
            <person name="Zhang J.S."/>
            <person name="Tsai W.C."/>
            <person name="Van de Peer Y."/>
            <person name="Liu Z.J."/>
        </authorList>
    </citation>
    <scope>NUCLEOTIDE SEQUENCE</scope>
    <source>
        <strain evidence="5">SCP</strain>
    </source>
</reference>
<comment type="subcellular location">
    <subcellularLocation>
        <location evidence="1">Nucleus</location>
    </subcellularLocation>
</comment>
<dbReference type="Pfam" id="PF16987">
    <property type="entry name" value="KIX_2"/>
    <property type="match status" value="1"/>
</dbReference>
<evidence type="ECO:0000256" key="1">
    <source>
        <dbReference type="ARBA" id="ARBA00004123"/>
    </source>
</evidence>
<dbReference type="GO" id="GO:0006355">
    <property type="term" value="P:regulation of DNA-templated transcription"/>
    <property type="evidence" value="ECO:0007669"/>
    <property type="project" value="InterPro"/>
</dbReference>
<evidence type="ECO:0000259" key="4">
    <source>
        <dbReference type="Pfam" id="PF16987"/>
    </source>
</evidence>
<evidence type="ECO:0000313" key="5">
    <source>
        <dbReference type="EMBL" id="KAK1270037.1"/>
    </source>
</evidence>
<accession>A0AAV9B1Z4</accession>
<comment type="caution">
    <text evidence="5">The sequence shown here is derived from an EMBL/GenBank/DDBJ whole genome shotgun (WGS) entry which is preliminary data.</text>
</comment>
<dbReference type="AlphaFoldDB" id="A0AAV9B1Z4"/>
<dbReference type="Gene3D" id="1.10.246.20">
    <property type="entry name" value="Coactivator CBP, KIX domain"/>
    <property type="match status" value="1"/>
</dbReference>
<feature type="region of interest" description="Disordered" evidence="3">
    <location>
        <begin position="40"/>
        <end position="64"/>
    </location>
</feature>
<evidence type="ECO:0000256" key="3">
    <source>
        <dbReference type="SAM" id="MobiDB-lite"/>
    </source>
</evidence>
<organism evidence="5 6">
    <name type="scientific">Acorus gramineus</name>
    <name type="common">Dwarf sweet flag</name>
    <dbReference type="NCBI Taxonomy" id="55184"/>
    <lineage>
        <taxon>Eukaryota</taxon>
        <taxon>Viridiplantae</taxon>
        <taxon>Streptophyta</taxon>
        <taxon>Embryophyta</taxon>
        <taxon>Tracheophyta</taxon>
        <taxon>Spermatophyta</taxon>
        <taxon>Magnoliopsida</taxon>
        <taxon>Liliopsida</taxon>
        <taxon>Acoraceae</taxon>
        <taxon>Acorus</taxon>
    </lineage>
</organism>